<evidence type="ECO:0000313" key="4">
    <source>
        <dbReference type="Proteomes" id="UP001139199"/>
    </source>
</evidence>
<keyword evidence="2" id="KW-0812">Transmembrane</keyword>
<protein>
    <submittedName>
        <fullName evidence="3">Uncharacterized protein</fullName>
    </submittedName>
</protein>
<name>A0A9X1I1H8_9FLAO</name>
<gene>
    <name evidence="3" type="ORF">LG649_14565</name>
</gene>
<evidence type="ECO:0000256" key="1">
    <source>
        <dbReference type="SAM" id="MobiDB-lite"/>
    </source>
</evidence>
<proteinExistence type="predicted"/>
<organism evidence="3 4">
    <name type="scientific">Neotamlana laminarinivorans</name>
    <dbReference type="NCBI Taxonomy" id="2883124"/>
    <lineage>
        <taxon>Bacteria</taxon>
        <taxon>Pseudomonadati</taxon>
        <taxon>Bacteroidota</taxon>
        <taxon>Flavobacteriia</taxon>
        <taxon>Flavobacteriales</taxon>
        <taxon>Flavobacteriaceae</taxon>
        <taxon>Neotamlana</taxon>
    </lineage>
</organism>
<keyword evidence="2" id="KW-1133">Transmembrane helix</keyword>
<comment type="caution">
    <text evidence="3">The sequence shown here is derived from an EMBL/GenBank/DDBJ whole genome shotgun (WGS) entry which is preliminary data.</text>
</comment>
<dbReference type="RefSeq" id="WP_226544555.1">
    <property type="nucleotide sequence ID" value="NZ_JAJAPW010000008.1"/>
</dbReference>
<dbReference type="AlphaFoldDB" id="A0A9X1I1H8"/>
<reference evidence="3" key="1">
    <citation type="submission" date="2021-10" db="EMBL/GenBank/DDBJ databases">
        <title>Tamlana sargassums sp. nov., and Tamlana laminarinivorans sp. nov., two new bacteria isolated from the brown alga.</title>
        <authorList>
            <person name="Li J."/>
        </authorList>
    </citation>
    <scope>NUCLEOTIDE SEQUENCE</scope>
    <source>
        <strain evidence="3">PT2-4</strain>
    </source>
</reference>
<dbReference type="EMBL" id="JAJAPW010000008">
    <property type="protein sequence ID" value="MCB4800074.1"/>
    <property type="molecule type" value="Genomic_DNA"/>
</dbReference>
<keyword evidence="2" id="KW-0472">Membrane</keyword>
<accession>A0A9X1I1H8</accession>
<keyword evidence="4" id="KW-1185">Reference proteome</keyword>
<evidence type="ECO:0000313" key="3">
    <source>
        <dbReference type="EMBL" id="MCB4800074.1"/>
    </source>
</evidence>
<dbReference type="Proteomes" id="UP001139199">
    <property type="component" value="Unassembled WGS sequence"/>
</dbReference>
<feature type="region of interest" description="Disordered" evidence="1">
    <location>
        <begin position="152"/>
        <end position="174"/>
    </location>
</feature>
<evidence type="ECO:0000256" key="2">
    <source>
        <dbReference type="SAM" id="Phobius"/>
    </source>
</evidence>
<sequence>MKKLLYLFLGIIIGSIVTYYFCPKDATSKMPPIKKMAAKPPKDTISIAEATKYSQNWGIYNPKEIDSTFEVEGPRKQTLSVWWSIEDINEYLAYAEYGADSLGYTFTGLRVYFANYGNDTGRPTKRHRNTLFIAPTGQENKAMASSFNISLPPTDDNIPLPPLNNGGNGTGEYP</sequence>
<feature type="transmembrane region" description="Helical" evidence="2">
    <location>
        <begin position="6"/>
        <end position="22"/>
    </location>
</feature>